<sequence>MIVLHAAGGGAGLYKTIFGPGEPSASSSDTVEVEPSNRQNVNQEKSPRLAITKRAAPTPAHSRPQVETRSKEGETRVATGTPRRHDDTSIPDGVLLFTECRTACESRDPLLVSEDAPNDDPGPVASAENRPLVAEVGRPVPSVSRDSGMGGVSDWLPGGATLRDGLDVAAATVDHTLNRIDAIATALTPW</sequence>
<feature type="region of interest" description="Disordered" evidence="1">
    <location>
        <begin position="18"/>
        <end position="90"/>
    </location>
</feature>
<reference evidence="2 3" key="1">
    <citation type="submission" date="2017-04" db="EMBL/GenBank/DDBJ databases">
        <authorList>
            <person name="Afonso C.L."/>
            <person name="Miller P.J."/>
            <person name="Scott M.A."/>
            <person name="Spackman E."/>
            <person name="Goraichik I."/>
            <person name="Dimitrov K.M."/>
            <person name="Suarez D.L."/>
            <person name="Swayne D.E."/>
        </authorList>
    </citation>
    <scope>NUCLEOTIDE SEQUENCE [LARGE SCALE GENOMIC DNA]</scope>
    <source>
        <strain evidence="2 3">CGMCC 1.10972</strain>
    </source>
</reference>
<organism evidence="2 3">
    <name type="scientific">Fulvimarina manganoxydans</name>
    <dbReference type="NCBI Taxonomy" id="937218"/>
    <lineage>
        <taxon>Bacteria</taxon>
        <taxon>Pseudomonadati</taxon>
        <taxon>Pseudomonadota</taxon>
        <taxon>Alphaproteobacteria</taxon>
        <taxon>Hyphomicrobiales</taxon>
        <taxon>Aurantimonadaceae</taxon>
        <taxon>Fulvimarina</taxon>
    </lineage>
</organism>
<protein>
    <submittedName>
        <fullName evidence="2">Uncharacterized protein</fullName>
    </submittedName>
</protein>
<name>A0A1W2E5G0_9HYPH</name>
<accession>A0A1W2E5G0</accession>
<evidence type="ECO:0000256" key="1">
    <source>
        <dbReference type="SAM" id="MobiDB-lite"/>
    </source>
</evidence>
<dbReference type="Proteomes" id="UP000192656">
    <property type="component" value="Unassembled WGS sequence"/>
</dbReference>
<dbReference type="EMBL" id="FWXR01000021">
    <property type="protein sequence ID" value="SMD05023.1"/>
    <property type="molecule type" value="Genomic_DNA"/>
</dbReference>
<proteinExistence type="predicted"/>
<feature type="compositionally biased region" description="Polar residues" evidence="1">
    <location>
        <begin position="24"/>
        <end position="44"/>
    </location>
</feature>
<dbReference type="AlphaFoldDB" id="A0A1W2E5G0"/>
<keyword evidence="3" id="KW-1185">Reference proteome</keyword>
<gene>
    <name evidence="2" type="ORF">SAMN06297251_12167</name>
</gene>
<evidence type="ECO:0000313" key="3">
    <source>
        <dbReference type="Proteomes" id="UP000192656"/>
    </source>
</evidence>
<feature type="region of interest" description="Disordered" evidence="1">
    <location>
        <begin position="111"/>
        <end position="151"/>
    </location>
</feature>
<feature type="compositionally biased region" description="Basic and acidic residues" evidence="1">
    <location>
        <begin position="64"/>
        <end position="75"/>
    </location>
</feature>
<evidence type="ECO:0000313" key="2">
    <source>
        <dbReference type="EMBL" id="SMD05023.1"/>
    </source>
</evidence>